<dbReference type="EMBL" id="CP083239">
    <property type="protein sequence ID" value="UOK70198.1"/>
    <property type="molecule type" value="Genomic_DNA"/>
</dbReference>
<evidence type="ECO:0000313" key="2">
    <source>
        <dbReference type="EMBL" id="UOK70198.1"/>
    </source>
</evidence>
<dbReference type="InterPro" id="IPR032876">
    <property type="entry name" value="J_dom"/>
</dbReference>
<dbReference type="KEGG" id="apol:K9D25_15875"/>
<dbReference type="AlphaFoldDB" id="A0A9E7A0I4"/>
<gene>
    <name evidence="2" type="ORF">K9D25_15875</name>
</gene>
<dbReference type="RefSeq" id="WP_244376602.1">
    <property type="nucleotide sequence ID" value="NZ_CP083239.1"/>
</dbReference>
<evidence type="ECO:0000313" key="3">
    <source>
        <dbReference type="Proteomes" id="UP000831684"/>
    </source>
</evidence>
<dbReference type="Pfam" id="PF13550">
    <property type="entry name" value="Phage-tail_3"/>
    <property type="match status" value="1"/>
</dbReference>
<evidence type="ECO:0000259" key="1">
    <source>
        <dbReference type="Pfam" id="PF13550"/>
    </source>
</evidence>
<dbReference type="Proteomes" id="UP000831684">
    <property type="component" value="Chromosome"/>
</dbReference>
<sequence length="835" mass="88644">MPVIAPIVAAIGTAVTAVGSFVAGIGVVGQAVLGIGLSVAASYASKALANKAPKTPGGVLYERQYGGAVQRQVACGLVGIAGHDTYCSTYGPANYEMHQLYTLSDYPSDGLSRVAINGKWVTLEPTESSPARGRVVMTGPFAGLVWIKFLDGRQTAALSPLVNFANPAGRWTANHIGIGQTAVLVSMTFNDERNSSFPDFFFEFRGARLYDWRKDSTVGGSGPHRWDDPTTHEFSDNPQVIEYNYRRGFAINGDMFCGMGMAPADLPLDKWTPAANISDEATEYGPRYRCSIMLDCTAEHGENIASIQMACGAATVDGIAGSWPVVGHDQPVAITFTDDDLIATAPVRWQARRSMSELVNSVAGKVASPDEVWSMVDYETQTSPALLALDRRNRDLTIDFPQVRVGGQGAALAAIYFKENRYEASAEVTLRPRFLVLEPGDWVRWNSARYGNRVYLVKAVTLVSLDGEGPRNVQLTLEERDGSIYDGVSAPAVTLPLPPGAPSYLAEVQSFTALPILLTGTDGRMQAGIRAAWEAVDDVTVTGVDVMYFPTAQPEAVILRSVPVSQTVALLDGVLSATQYRVRTRLVTDPPRTVAWSVGALVTTSELPDPDFGVYLDQIKGDAYQALLSLRADINAAGQRLDDLVRQTAAGMGAQARETAVAVRAGTANAAALTGLSASVTELDGVVNANAAVVSALSAQVGNIAGEGLWKMEVIAGSGDVVARLVIFMRATMEDEWVEVGTAWETGFTAGMPFSRITNFADQFLVLNPVTGAVAPLFVIDGATDQAVINVGFLKVPNLSSLSVDAGEITTGLIKGGPGAKLRIDITNGTITGTS</sequence>
<proteinExistence type="predicted"/>
<accession>A0A9E7A0I4</accession>
<reference evidence="2" key="1">
    <citation type="submission" date="2021-09" db="EMBL/GenBank/DDBJ databases">
        <title>Network and meta-omics reveal the key degrader and cooperation patterns in an efficient 1,4-dioxane-degrading microbial community.</title>
        <authorList>
            <person name="Dai C."/>
        </authorList>
    </citation>
    <scope>NUCLEOTIDE SEQUENCE</scope>
    <source>
        <strain evidence="2">ZM13</strain>
    </source>
</reference>
<protein>
    <submittedName>
        <fullName evidence="2">Phage tail protein</fullName>
    </submittedName>
</protein>
<feature type="domain" description="Tip attachment protein J" evidence="1">
    <location>
        <begin position="309"/>
        <end position="460"/>
    </location>
</feature>
<name>A0A9E7A0I4_9HYPH</name>
<organism evidence="2 3">
    <name type="scientific">Ancylobacter polymorphus</name>
    <dbReference type="NCBI Taxonomy" id="223390"/>
    <lineage>
        <taxon>Bacteria</taxon>
        <taxon>Pseudomonadati</taxon>
        <taxon>Pseudomonadota</taxon>
        <taxon>Alphaproteobacteria</taxon>
        <taxon>Hyphomicrobiales</taxon>
        <taxon>Xanthobacteraceae</taxon>
        <taxon>Ancylobacter</taxon>
    </lineage>
</organism>